<feature type="compositionally biased region" description="Polar residues" evidence="1">
    <location>
        <begin position="82"/>
        <end position="93"/>
    </location>
</feature>
<reference evidence="3 4" key="1">
    <citation type="submission" date="2016-10" db="EMBL/GenBank/DDBJ databases">
        <authorList>
            <person name="de Groot N.N."/>
        </authorList>
    </citation>
    <scope>NUCLEOTIDE SEQUENCE [LARGE SCALE GENOMIC DNA]</scope>
    <source>
        <strain evidence="3 4">CGMCC 1.12097</strain>
    </source>
</reference>
<sequence>MLSSAKFPLLCLGAMLVWSAASPAAAEEWKRPTAHGGEISRSVSKDGNIHTGSTTRTGPNGGTYTSSSKCVGGVVDRCARSYSGTGPDGQSFSGERVSARGPFRGRSAGSFTGPNGNTVHGFRRWRR</sequence>
<evidence type="ECO:0000313" key="3">
    <source>
        <dbReference type="EMBL" id="SDA89462.1"/>
    </source>
</evidence>
<feature type="compositionally biased region" description="Polar residues" evidence="1">
    <location>
        <begin position="109"/>
        <end position="118"/>
    </location>
</feature>
<dbReference type="EMBL" id="FMXM01000013">
    <property type="protein sequence ID" value="SDA89462.1"/>
    <property type="molecule type" value="Genomic_DNA"/>
</dbReference>
<feature type="compositionally biased region" description="Polar residues" evidence="1">
    <location>
        <begin position="50"/>
        <end position="67"/>
    </location>
</feature>
<evidence type="ECO:0000256" key="2">
    <source>
        <dbReference type="SAM" id="SignalP"/>
    </source>
</evidence>
<feature type="chain" id="PRO_5011666239" evidence="2">
    <location>
        <begin position="27"/>
        <end position="127"/>
    </location>
</feature>
<feature type="signal peptide" evidence="2">
    <location>
        <begin position="1"/>
        <end position="26"/>
    </location>
</feature>
<accession>A0A1G5Z4D5</accession>
<dbReference type="RefSeq" id="WP_091581550.1">
    <property type="nucleotide sequence ID" value="NZ_FMXM01000013.1"/>
</dbReference>
<organism evidence="3 4">
    <name type="scientific">Mesorhizobium qingshengii</name>
    <dbReference type="NCBI Taxonomy" id="1165689"/>
    <lineage>
        <taxon>Bacteria</taxon>
        <taxon>Pseudomonadati</taxon>
        <taxon>Pseudomonadota</taxon>
        <taxon>Alphaproteobacteria</taxon>
        <taxon>Hyphomicrobiales</taxon>
        <taxon>Phyllobacteriaceae</taxon>
        <taxon>Mesorhizobium</taxon>
    </lineage>
</organism>
<name>A0A1G5Z4D5_9HYPH</name>
<dbReference type="STRING" id="1165689.SAMN02927914_04210"/>
<feature type="region of interest" description="Disordered" evidence="1">
    <location>
        <begin position="26"/>
        <end position="67"/>
    </location>
</feature>
<feature type="region of interest" description="Disordered" evidence="1">
    <location>
        <begin position="82"/>
        <end position="127"/>
    </location>
</feature>
<protein>
    <submittedName>
        <fullName evidence="3">Uncharacterized protein</fullName>
    </submittedName>
</protein>
<dbReference type="OrthoDB" id="8078301at2"/>
<proteinExistence type="predicted"/>
<gene>
    <name evidence="3" type="ORF">SAMN02927914_04210</name>
</gene>
<evidence type="ECO:0000256" key="1">
    <source>
        <dbReference type="SAM" id="MobiDB-lite"/>
    </source>
</evidence>
<evidence type="ECO:0000313" key="4">
    <source>
        <dbReference type="Proteomes" id="UP000198588"/>
    </source>
</evidence>
<keyword evidence="2" id="KW-0732">Signal</keyword>
<dbReference type="Proteomes" id="UP000198588">
    <property type="component" value="Unassembled WGS sequence"/>
</dbReference>
<dbReference type="AlphaFoldDB" id="A0A1G5Z4D5"/>